<keyword evidence="1" id="KW-1133">Transmembrane helix</keyword>
<keyword evidence="1" id="KW-0812">Transmembrane</keyword>
<organism evidence="2 3">
    <name type="scientific">Actinophytocola oryzae</name>
    <dbReference type="NCBI Taxonomy" id="502181"/>
    <lineage>
        <taxon>Bacteria</taxon>
        <taxon>Bacillati</taxon>
        <taxon>Actinomycetota</taxon>
        <taxon>Actinomycetes</taxon>
        <taxon>Pseudonocardiales</taxon>
        <taxon>Pseudonocardiaceae</taxon>
    </lineage>
</organism>
<name>A0A4R7VWD8_9PSEU</name>
<dbReference type="AlphaFoldDB" id="A0A4R7VWD8"/>
<sequence>MVALTIIIGGAVLVVLIVAAVRALRRASRRIDDIVREELDPEDGDTPD</sequence>
<accession>A0A4R7VWD8</accession>
<gene>
    <name evidence="2" type="ORF">CLV71_104434</name>
</gene>
<protein>
    <submittedName>
        <fullName evidence="2">Uncharacterized protein</fullName>
    </submittedName>
</protein>
<reference evidence="2 3" key="1">
    <citation type="submission" date="2019-03" db="EMBL/GenBank/DDBJ databases">
        <title>Genomic Encyclopedia of Archaeal and Bacterial Type Strains, Phase II (KMG-II): from individual species to whole genera.</title>
        <authorList>
            <person name="Goeker M."/>
        </authorList>
    </citation>
    <scope>NUCLEOTIDE SEQUENCE [LARGE SCALE GENOMIC DNA]</scope>
    <source>
        <strain evidence="2 3">DSM 45499</strain>
    </source>
</reference>
<evidence type="ECO:0000313" key="3">
    <source>
        <dbReference type="Proteomes" id="UP000294927"/>
    </source>
</evidence>
<evidence type="ECO:0000313" key="2">
    <source>
        <dbReference type="EMBL" id="TDV53965.1"/>
    </source>
</evidence>
<dbReference type="RefSeq" id="WP_166664072.1">
    <property type="nucleotide sequence ID" value="NZ_SOCP01000004.1"/>
</dbReference>
<dbReference type="Proteomes" id="UP000294927">
    <property type="component" value="Unassembled WGS sequence"/>
</dbReference>
<keyword evidence="3" id="KW-1185">Reference proteome</keyword>
<proteinExistence type="predicted"/>
<feature type="transmembrane region" description="Helical" evidence="1">
    <location>
        <begin position="6"/>
        <end position="24"/>
    </location>
</feature>
<keyword evidence="1" id="KW-0472">Membrane</keyword>
<dbReference type="EMBL" id="SOCP01000004">
    <property type="protein sequence ID" value="TDV53965.1"/>
    <property type="molecule type" value="Genomic_DNA"/>
</dbReference>
<comment type="caution">
    <text evidence="2">The sequence shown here is derived from an EMBL/GenBank/DDBJ whole genome shotgun (WGS) entry which is preliminary data.</text>
</comment>
<evidence type="ECO:0000256" key="1">
    <source>
        <dbReference type="SAM" id="Phobius"/>
    </source>
</evidence>